<evidence type="ECO:0000313" key="2">
    <source>
        <dbReference type="Proteomes" id="UP000784880"/>
    </source>
</evidence>
<dbReference type="Proteomes" id="UP000784880">
    <property type="component" value="Unassembled WGS sequence"/>
</dbReference>
<protein>
    <submittedName>
        <fullName evidence="1">Uncharacterized protein</fullName>
    </submittedName>
</protein>
<name>A0ABS6JJM9_9BACI</name>
<evidence type="ECO:0000313" key="1">
    <source>
        <dbReference type="EMBL" id="MBU9712655.1"/>
    </source>
</evidence>
<keyword evidence="2" id="KW-1185">Reference proteome</keyword>
<dbReference type="RefSeq" id="WP_217066833.1">
    <property type="nucleotide sequence ID" value="NZ_JAHQCS010000106.1"/>
</dbReference>
<organism evidence="1 2">
    <name type="scientific">Evansella tamaricis</name>
    <dbReference type="NCBI Taxonomy" id="2069301"/>
    <lineage>
        <taxon>Bacteria</taxon>
        <taxon>Bacillati</taxon>
        <taxon>Bacillota</taxon>
        <taxon>Bacilli</taxon>
        <taxon>Bacillales</taxon>
        <taxon>Bacillaceae</taxon>
        <taxon>Evansella</taxon>
    </lineage>
</organism>
<sequence>MDKRKITDIPYGEFQKKLVEYVIKKLDDQLLTSTPAFVYFPMVTEKVEAFLLVHWKWVREDCSHFTWAEWKKTECYSVFHDEVIKETMREVSIK</sequence>
<gene>
    <name evidence="1" type="ORF">KS419_12970</name>
</gene>
<proteinExistence type="predicted"/>
<reference evidence="1 2" key="1">
    <citation type="submission" date="2021-06" db="EMBL/GenBank/DDBJ databases">
        <title>Bacillus sp. RD4P76, an endophyte from a halophyte.</title>
        <authorList>
            <person name="Sun J.-Q."/>
        </authorList>
    </citation>
    <scope>NUCLEOTIDE SEQUENCE [LARGE SCALE GENOMIC DNA]</scope>
    <source>
        <strain evidence="1 2">CGMCC 1.15917</strain>
    </source>
</reference>
<accession>A0ABS6JJM9</accession>
<dbReference type="EMBL" id="JAHQCS010000106">
    <property type="protein sequence ID" value="MBU9712655.1"/>
    <property type="molecule type" value="Genomic_DNA"/>
</dbReference>
<comment type="caution">
    <text evidence="1">The sequence shown here is derived from an EMBL/GenBank/DDBJ whole genome shotgun (WGS) entry which is preliminary data.</text>
</comment>